<dbReference type="PANTHER" id="PTHR45647">
    <property type="entry name" value="OS02G0152300 PROTEIN"/>
    <property type="match status" value="1"/>
</dbReference>
<dbReference type="InterPro" id="IPR051348">
    <property type="entry name" value="U-box_ubiquitin_ligases"/>
</dbReference>
<organism evidence="5 6">
    <name type="scientific">Salix viminalis</name>
    <name type="common">Common osier</name>
    <name type="synonym">Basket willow</name>
    <dbReference type="NCBI Taxonomy" id="40686"/>
    <lineage>
        <taxon>Eukaryota</taxon>
        <taxon>Viridiplantae</taxon>
        <taxon>Streptophyta</taxon>
        <taxon>Embryophyta</taxon>
        <taxon>Tracheophyta</taxon>
        <taxon>Spermatophyta</taxon>
        <taxon>Magnoliopsida</taxon>
        <taxon>eudicotyledons</taxon>
        <taxon>Gunneridae</taxon>
        <taxon>Pentapetalae</taxon>
        <taxon>rosids</taxon>
        <taxon>fabids</taxon>
        <taxon>Malpighiales</taxon>
        <taxon>Salicaceae</taxon>
        <taxon>Saliceae</taxon>
        <taxon>Salix</taxon>
    </lineage>
</organism>
<dbReference type="AlphaFoldDB" id="A0A9Q0UGK3"/>
<evidence type="ECO:0000256" key="4">
    <source>
        <dbReference type="SAM" id="MobiDB-lite"/>
    </source>
</evidence>
<proteinExistence type="predicted"/>
<comment type="catalytic activity">
    <reaction evidence="1">
        <text>S-ubiquitinyl-[E2 ubiquitin-conjugating enzyme]-L-cysteine + [acceptor protein]-L-lysine = [E2 ubiquitin-conjugating enzyme]-L-cysteine + N(6)-ubiquitinyl-[acceptor protein]-L-lysine.</text>
        <dbReference type="EC" id="2.3.2.27"/>
    </reaction>
</comment>
<reference evidence="5" key="2">
    <citation type="journal article" date="2023" name="Int. J. Mol. Sci.">
        <title>De Novo Assembly and Annotation of 11 Diverse Shrub Willow (Salix) Genomes Reveals Novel Gene Organization in Sex-Linked Regions.</title>
        <authorList>
            <person name="Hyden B."/>
            <person name="Feng K."/>
            <person name="Yates T.B."/>
            <person name="Jawdy S."/>
            <person name="Cereghino C."/>
            <person name="Smart L.B."/>
            <person name="Muchero W."/>
        </authorList>
    </citation>
    <scope>NUCLEOTIDE SEQUENCE [LARGE SCALE GENOMIC DNA]</scope>
    <source>
        <tissue evidence="5">Shoot tip</tissue>
    </source>
</reference>
<feature type="compositionally biased region" description="Polar residues" evidence="4">
    <location>
        <begin position="214"/>
        <end position="228"/>
    </location>
</feature>
<comment type="caution">
    <text evidence="5">The sequence shown here is derived from an EMBL/GenBank/DDBJ whole genome shotgun (WGS) entry which is preliminary data.</text>
</comment>
<evidence type="ECO:0000256" key="3">
    <source>
        <dbReference type="ARBA" id="ARBA00022786"/>
    </source>
</evidence>
<dbReference type="Proteomes" id="UP001151529">
    <property type="component" value="Chromosome 2"/>
</dbReference>
<evidence type="ECO:0000256" key="1">
    <source>
        <dbReference type="ARBA" id="ARBA00000900"/>
    </source>
</evidence>
<dbReference type="SUPFAM" id="SSF52402">
    <property type="entry name" value="Adenine nucleotide alpha hydrolases-like"/>
    <property type="match status" value="1"/>
</dbReference>
<protein>
    <recommendedName>
        <fullName evidence="2">RING-type E3 ubiquitin transferase</fullName>
        <ecNumber evidence="2">2.3.2.27</ecNumber>
    </recommendedName>
</protein>
<dbReference type="EC" id="2.3.2.27" evidence="2"/>
<gene>
    <name evidence="5" type="ORF">OIU85_020641</name>
</gene>
<dbReference type="GO" id="GO:0016301">
    <property type="term" value="F:kinase activity"/>
    <property type="evidence" value="ECO:0007669"/>
    <property type="project" value="UniProtKB-KW"/>
</dbReference>
<keyword evidence="5" id="KW-0418">Kinase</keyword>
<evidence type="ECO:0000313" key="5">
    <source>
        <dbReference type="EMBL" id="KAJ6729754.1"/>
    </source>
</evidence>
<dbReference type="PANTHER" id="PTHR45647:SF100">
    <property type="entry name" value="U-BOX DOMAIN-CONTAINING PROTEIN 33"/>
    <property type="match status" value="1"/>
</dbReference>
<keyword evidence="3" id="KW-0833">Ubl conjugation pathway</keyword>
<keyword evidence="5" id="KW-0808">Transferase</keyword>
<feature type="compositionally biased region" description="Polar residues" evidence="4">
    <location>
        <begin position="244"/>
        <end position="255"/>
    </location>
</feature>
<dbReference type="InterPro" id="IPR014729">
    <property type="entry name" value="Rossmann-like_a/b/a_fold"/>
</dbReference>
<dbReference type="GO" id="GO:0061630">
    <property type="term" value="F:ubiquitin protein ligase activity"/>
    <property type="evidence" value="ECO:0007669"/>
    <property type="project" value="UniProtKB-EC"/>
</dbReference>
<evidence type="ECO:0000313" key="6">
    <source>
        <dbReference type="Proteomes" id="UP001151529"/>
    </source>
</evidence>
<dbReference type="Gene3D" id="3.40.50.620">
    <property type="entry name" value="HUPs"/>
    <property type="match status" value="1"/>
</dbReference>
<dbReference type="CDD" id="cd01989">
    <property type="entry name" value="USP_STK_Ubox_N"/>
    <property type="match status" value="1"/>
</dbReference>
<feature type="region of interest" description="Disordered" evidence="4">
    <location>
        <begin position="343"/>
        <end position="362"/>
    </location>
</feature>
<reference evidence="5" key="1">
    <citation type="submission" date="2022-11" db="EMBL/GenBank/DDBJ databases">
        <authorList>
            <person name="Hyden B.L."/>
            <person name="Feng K."/>
            <person name="Yates T."/>
            <person name="Jawdy S."/>
            <person name="Smart L.B."/>
            <person name="Muchero W."/>
        </authorList>
    </citation>
    <scope>NUCLEOTIDE SEQUENCE</scope>
    <source>
        <tissue evidence="5">Shoot tip</tissue>
    </source>
</reference>
<dbReference type="OrthoDB" id="10064100at2759"/>
<feature type="region of interest" description="Disordered" evidence="4">
    <location>
        <begin position="208"/>
        <end position="255"/>
    </location>
</feature>
<evidence type="ECO:0000256" key="2">
    <source>
        <dbReference type="ARBA" id="ARBA00012483"/>
    </source>
</evidence>
<sequence length="362" mass="39808">MAVVSPVPDATTQQASPLTLAGDMESGREIVAEPVARNSGGKRICIVHVHQPSQTIPLMGTKFLASALKEQEVRAYREIERQEMHRMLDEYFLLCRQMGVRAEKLYVEMESIEKGILELISQHGIRKLVMGAAADKRYSKNMMGIKSKKAISVFQQAPASCHIWFICKGQLIHTREGALDGTEPLCETHQSSSRYFFQRLRTMKVDGRGGRLSISASSDGGPSTPSSRSDADGSSDEYDVVSRRSASQNSVLSPCSSSGMVNAALVPLVGTEGSNTGLELSILPHKEDLCQSSPPSVLDGSTEDPLFDQLERAMSDAENSRCEAFKEAARRAKAEKDAFEAMRKARASENLYTEESKRRKRS</sequence>
<keyword evidence="6" id="KW-1185">Reference proteome</keyword>
<name>A0A9Q0UGK3_SALVM</name>
<dbReference type="EMBL" id="JAPFFL010000004">
    <property type="protein sequence ID" value="KAJ6729754.1"/>
    <property type="molecule type" value="Genomic_DNA"/>
</dbReference>
<accession>A0A9Q0UGK3</accession>